<keyword evidence="4 7" id="KW-0689">Ribosomal protein</keyword>
<dbReference type="Gene3D" id="2.40.30.10">
    <property type="entry name" value="Translation factors"/>
    <property type="match status" value="1"/>
</dbReference>
<comment type="similarity">
    <text evidence="1 7 8">Belongs to the universal ribosomal protein uL3 family.</text>
</comment>
<keyword evidence="2 7" id="KW-0699">rRNA-binding</keyword>
<dbReference type="PANTHER" id="PTHR11229">
    <property type="entry name" value="50S RIBOSOMAL PROTEIN L3"/>
    <property type="match status" value="1"/>
</dbReference>
<dbReference type="NCBIfam" id="TIGR03625">
    <property type="entry name" value="L3_bact"/>
    <property type="match status" value="1"/>
</dbReference>
<dbReference type="GO" id="GO:0003735">
    <property type="term" value="F:structural constituent of ribosome"/>
    <property type="evidence" value="ECO:0007669"/>
    <property type="project" value="UniProtKB-UniRule"/>
</dbReference>
<name>A0A559KJR7_9MOLU</name>
<dbReference type="HAMAP" id="MF_01325_B">
    <property type="entry name" value="Ribosomal_uL3_B"/>
    <property type="match status" value="1"/>
</dbReference>
<evidence type="ECO:0000313" key="11">
    <source>
        <dbReference type="EMBL" id="TVY12359.1"/>
    </source>
</evidence>
<evidence type="ECO:0000256" key="2">
    <source>
        <dbReference type="ARBA" id="ARBA00022730"/>
    </source>
</evidence>
<reference evidence="11 12" key="1">
    <citation type="submission" date="2019-06" db="EMBL/GenBank/DDBJ databases">
        <title>Draft Genome Sequence of Candidatus Phytoplasma pini-Related Strain MDPP: A Resource for Comparative Genomics of Gymnosperm-infecting Phytoplasmas.</title>
        <authorList>
            <person name="Cai W."/>
            <person name="Costanzo S."/>
            <person name="Shao J."/>
            <person name="Zhao Y."/>
            <person name="Davis R."/>
        </authorList>
    </citation>
    <scope>NUCLEOTIDE SEQUENCE [LARGE SCALE GENOMIC DNA]</scope>
    <source>
        <strain evidence="11 12">MDPP</strain>
    </source>
</reference>
<gene>
    <name evidence="7 11" type="primary">rplC</name>
    <name evidence="11" type="ORF">MDPP_00132</name>
</gene>
<dbReference type="Proteomes" id="UP000320078">
    <property type="component" value="Unassembled WGS sequence"/>
</dbReference>
<dbReference type="PANTHER" id="PTHR11229:SF16">
    <property type="entry name" value="LARGE RIBOSOMAL SUBUNIT PROTEIN UL3C"/>
    <property type="match status" value="1"/>
</dbReference>
<dbReference type="AlphaFoldDB" id="A0A559KJR7"/>
<evidence type="ECO:0000256" key="10">
    <source>
        <dbReference type="SAM" id="MobiDB-lite"/>
    </source>
</evidence>
<protein>
    <recommendedName>
        <fullName evidence="6 7">Large ribosomal subunit protein uL3</fullName>
    </recommendedName>
</protein>
<evidence type="ECO:0000256" key="4">
    <source>
        <dbReference type="ARBA" id="ARBA00022980"/>
    </source>
</evidence>
<dbReference type="InterPro" id="IPR000597">
    <property type="entry name" value="Ribosomal_uL3"/>
</dbReference>
<evidence type="ECO:0000256" key="8">
    <source>
        <dbReference type="RuleBase" id="RU003905"/>
    </source>
</evidence>
<dbReference type="EMBL" id="VIAE01000002">
    <property type="protein sequence ID" value="TVY12359.1"/>
    <property type="molecule type" value="Genomic_DNA"/>
</dbReference>
<dbReference type="GO" id="GO:0022625">
    <property type="term" value="C:cytosolic large ribosomal subunit"/>
    <property type="evidence" value="ECO:0007669"/>
    <property type="project" value="TreeGrafter"/>
</dbReference>
<dbReference type="GO" id="GO:0006412">
    <property type="term" value="P:translation"/>
    <property type="evidence" value="ECO:0007669"/>
    <property type="project" value="UniProtKB-UniRule"/>
</dbReference>
<dbReference type="OrthoDB" id="9806135at2"/>
<dbReference type="InterPro" id="IPR019927">
    <property type="entry name" value="Ribosomal_uL3_bac/org-type"/>
</dbReference>
<dbReference type="InterPro" id="IPR009000">
    <property type="entry name" value="Transl_B-barrel_sf"/>
</dbReference>
<keyword evidence="3 7" id="KW-0694">RNA-binding</keyword>
<dbReference type="FunFam" id="2.40.30.10:FF:000004">
    <property type="entry name" value="50S ribosomal protein L3"/>
    <property type="match status" value="1"/>
</dbReference>
<comment type="caution">
    <text evidence="11">The sequence shown here is derived from an EMBL/GenBank/DDBJ whole genome shotgun (WGS) entry which is preliminary data.</text>
</comment>
<evidence type="ECO:0000256" key="7">
    <source>
        <dbReference type="HAMAP-Rule" id="MF_01325"/>
    </source>
</evidence>
<organism evidence="11 12">
    <name type="scientific">Candidatus Phytoplasma pini</name>
    <dbReference type="NCBI Taxonomy" id="267362"/>
    <lineage>
        <taxon>Bacteria</taxon>
        <taxon>Bacillati</taxon>
        <taxon>Mycoplasmatota</taxon>
        <taxon>Mollicutes</taxon>
        <taxon>Acholeplasmatales</taxon>
        <taxon>Acholeplasmataceae</taxon>
        <taxon>Candidatus Phytoplasma</taxon>
    </lineage>
</organism>
<dbReference type="PROSITE" id="PS00474">
    <property type="entry name" value="RIBOSOMAL_L3"/>
    <property type="match status" value="1"/>
</dbReference>
<sequence>MAKGILGKKIGITQIFDEKGFSIPVTVVHVADNIVIQQKNLEKDGYQATKLGFGSRKEKLTKKPLLGIFKKIKIVPKSFIKEIRFISSIQNKLTNFEVGSVVPATELFSSGEFVDVTAVSIGKGFAGPIKRHNQTKGPETHGSRFHRRPGSMGPIKGKIKGKKLAGQMGHTQVTIQNLKLVSIHSEKELFLIQGSIPGPKNSFVVIKSSVKKMKGGVDNNA</sequence>
<dbReference type="Pfam" id="PF00297">
    <property type="entry name" value="Ribosomal_L3"/>
    <property type="match status" value="1"/>
</dbReference>
<dbReference type="SUPFAM" id="SSF50447">
    <property type="entry name" value="Translation proteins"/>
    <property type="match status" value="1"/>
</dbReference>
<dbReference type="Gene3D" id="3.30.160.810">
    <property type="match status" value="1"/>
</dbReference>
<dbReference type="RefSeq" id="WP_144658283.1">
    <property type="nucleotide sequence ID" value="NZ_VIAE01000002.1"/>
</dbReference>
<keyword evidence="12" id="KW-1185">Reference proteome</keyword>
<evidence type="ECO:0000256" key="1">
    <source>
        <dbReference type="ARBA" id="ARBA00006540"/>
    </source>
</evidence>
<keyword evidence="5 7" id="KW-0687">Ribonucleoprotein</keyword>
<dbReference type="GO" id="GO:0019843">
    <property type="term" value="F:rRNA binding"/>
    <property type="evidence" value="ECO:0007669"/>
    <property type="project" value="UniProtKB-UniRule"/>
</dbReference>
<comment type="function">
    <text evidence="7 9">One of the primary rRNA binding proteins, it binds directly near the 3'-end of the 23S rRNA, where it nucleates assembly of the 50S subunit.</text>
</comment>
<proteinExistence type="inferred from homology"/>
<evidence type="ECO:0000256" key="6">
    <source>
        <dbReference type="ARBA" id="ARBA00035243"/>
    </source>
</evidence>
<accession>A0A559KJR7</accession>
<comment type="subunit">
    <text evidence="7 9">Part of the 50S ribosomal subunit. Forms a cluster with proteins L14 and L19.</text>
</comment>
<feature type="region of interest" description="Disordered" evidence="10">
    <location>
        <begin position="127"/>
        <end position="155"/>
    </location>
</feature>
<dbReference type="InterPro" id="IPR019926">
    <property type="entry name" value="Ribosomal_uL3_CS"/>
</dbReference>
<evidence type="ECO:0000256" key="9">
    <source>
        <dbReference type="RuleBase" id="RU003906"/>
    </source>
</evidence>
<evidence type="ECO:0000313" key="12">
    <source>
        <dbReference type="Proteomes" id="UP000320078"/>
    </source>
</evidence>
<evidence type="ECO:0000256" key="3">
    <source>
        <dbReference type="ARBA" id="ARBA00022884"/>
    </source>
</evidence>
<evidence type="ECO:0000256" key="5">
    <source>
        <dbReference type="ARBA" id="ARBA00023274"/>
    </source>
</evidence>